<feature type="region of interest" description="Disordered" evidence="1">
    <location>
        <begin position="486"/>
        <end position="526"/>
    </location>
</feature>
<dbReference type="InterPro" id="IPR001251">
    <property type="entry name" value="CRAL-TRIO_dom"/>
</dbReference>
<dbReference type="InterPro" id="IPR036865">
    <property type="entry name" value="CRAL-TRIO_dom_sf"/>
</dbReference>
<dbReference type="InterPro" id="IPR011074">
    <property type="entry name" value="CRAL/TRIO_N_dom"/>
</dbReference>
<reference evidence="3 4" key="1">
    <citation type="journal article" date="2018" name="Mol. Biol. Evol.">
        <title>Broad Genomic Sampling Reveals a Smut Pathogenic Ancestry of the Fungal Clade Ustilaginomycotina.</title>
        <authorList>
            <person name="Kijpornyongpan T."/>
            <person name="Mondo S.J."/>
            <person name="Barry K."/>
            <person name="Sandor L."/>
            <person name="Lee J."/>
            <person name="Lipzen A."/>
            <person name="Pangilinan J."/>
            <person name="LaButti K."/>
            <person name="Hainaut M."/>
            <person name="Henrissat B."/>
            <person name="Grigoriev I.V."/>
            <person name="Spatafora J.W."/>
            <person name="Aime M.C."/>
        </authorList>
    </citation>
    <scope>NUCLEOTIDE SEQUENCE [LARGE SCALE GENOMIC DNA]</scope>
    <source>
        <strain evidence="3 4">MCA 4186</strain>
    </source>
</reference>
<dbReference type="CDD" id="cd00754">
    <property type="entry name" value="Ubl_MoaD"/>
    <property type="match status" value="1"/>
</dbReference>
<feature type="compositionally biased region" description="Basic residues" evidence="1">
    <location>
        <begin position="21"/>
        <end position="33"/>
    </location>
</feature>
<dbReference type="SUPFAM" id="SSF54285">
    <property type="entry name" value="MoaD/ThiS"/>
    <property type="match status" value="1"/>
</dbReference>
<feature type="region of interest" description="Disordered" evidence="1">
    <location>
        <begin position="1"/>
        <end position="58"/>
    </location>
</feature>
<dbReference type="SMART" id="SM01100">
    <property type="entry name" value="CRAL_TRIO_N"/>
    <property type="match status" value="1"/>
</dbReference>
<proteinExistence type="predicted"/>
<dbReference type="GO" id="GO:0008526">
    <property type="term" value="F:phosphatidylinositol transfer activity"/>
    <property type="evidence" value="ECO:0007669"/>
    <property type="project" value="TreeGrafter"/>
</dbReference>
<dbReference type="EMBL" id="KZ819291">
    <property type="protein sequence ID" value="PWN98449.1"/>
    <property type="molecule type" value="Genomic_DNA"/>
</dbReference>
<dbReference type="PANTHER" id="PTHR45824">
    <property type="entry name" value="GH16843P"/>
    <property type="match status" value="1"/>
</dbReference>
<accession>A0A316ZA65</accession>
<dbReference type="SUPFAM" id="SSF52087">
    <property type="entry name" value="CRAL/TRIO domain"/>
    <property type="match status" value="1"/>
</dbReference>
<evidence type="ECO:0000256" key="1">
    <source>
        <dbReference type="SAM" id="MobiDB-lite"/>
    </source>
</evidence>
<dbReference type="AlphaFoldDB" id="A0A316ZA65"/>
<feature type="compositionally biased region" description="Basic and acidic residues" evidence="1">
    <location>
        <begin position="49"/>
        <end position="58"/>
    </location>
</feature>
<sequence>MAAMPELDRESSRLSSGSKSRTSRARNAAHRVSYRGASKLKQVASHARARTEGDKGDAAAEAQAANAQIKGFEGVFPVPAAGCRPKPPAALSPSQQVALDGMLSHFRDTKQFPTSLKPDAEQREANDWEKLRLLSRESLLRYLRASKWDLSTAKKRLTDTIAWRREFGVDELVDEEMSEEAKCGKETVLGYDKHARPLHYMHPHRNDTKETPRQMQFAVWILERSVDLMPPGSEQLALLINFDHRSRNPTSIANAKLMLYILQNHYVERLGVALCINVPWIFKAFWSGIQPFIDPVTKSKCKFDEAIKDEVPLEQLSADFGGELDPKYNHDAYWPELVAVCKQRRDDMLRRFRESCNSEVGASEWVILGGDDAEAPFNKKDLHELAEGAEDKQAVGLTQGGEKAPVAHVDDEKARQAREEAIAKSNERVEAATPAAGLGPDDTTENPLEKFTTAGLAPASQAAAAVTPGEKYVTPMAQPASHPIEREFEVPPSPASASSKAIERVATEDTAVSSGSRPSSASGKAKAFFGSLKRSNKGSKNGKSSKHDMHHIAAEISAGLGAGAAAAAAALQKTAKKHEEKAEAAAREAEAKKAEESTASAVKADAAAAPSAATAAETSEAPQEASDGATQDPDAAAAAAVDGSDSPAAAAPTPASKPVSVLLFASAREAAGTAAMSITLPSASLALADLPELLLAEQAKSNKGDAEALKRILSAAQWSVDQEMVDEEQVKTTLLKGGEEVAPITPVSGG</sequence>
<dbReference type="Gene3D" id="3.10.20.30">
    <property type="match status" value="1"/>
</dbReference>
<feature type="region of interest" description="Disordered" evidence="1">
    <location>
        <begin position="578"/>
        <end position="656"/>
    </location>
</feature>
<dbReference type="PANTHER" id="PTHR45824:SF29">
    <property type="entry name" value="GH16843P"/>
    <property type="match status" value="1"/>
</dbReference>
<evidence type="ECO:0000259" key="2">
    <source>
        <dbReference type="PROSITE" id="PS50191"/>
    </source>
</evidence>
<gene>
    <name evidence="3" type="ORF">FA09DRAFT_357233</name>
</gene>
<dbReference type="GeneID" id="37272402"/>
<protein>
    <recommendedName>
        <fullName evidence="2">CRAL-TRIO domain-containing protein</fullName>
    </recommendedName>
</protein>
<evidence type="ECO:0000313" key="4">
    <source>
        <dbReference type="Proteomes" id="UP000245946"/>
    </source>
</evidence>
<dbReference type="InterPro" id="IPR016155">
    <property type="entry name" value="Mopterin_synth/thiamin_S_b"/>
</dbReference>
<dbReference type="Pfam" id="PF00650">
    <property type="entry name" value="CRAL_TRIO"/>
    <property type="match status" value="1"/>
</dbReference>
<feature type="region of interest" description="Disordered" evidence="1">
    <location>
        <begin position="393"/>
        <end position="448"/>
    </location>
</feature>
<feature type="compositionally biased region" description="Low complexity" evidence="1">
    <location>
        <begin position="511"/>
        <end position="526"/>
    </location>
</feature>
<dbReference type="InterPro" id="IPR052578">
    <property type="entry name" value="PI_Transfer_CRAL-TRIO"/>
</dbReference>
<organism evidence="3 4">
    <name type="scientific">Tilletiopsis washingtonensis</name>
    <dbReference type="NCBI Taxonomy" id="58919"/>
    <lineage>
        <taxon>Eukaryota</taxon>
        <taxon>Fungi</taxon>
        <taxon>Dikarya</taxon>
        <taxon>Basidiomycota</taxon>
        <taxon>Ustilaginomycotina</taxon>
        <taxon>Exobasidiomycetes</taxon>
        <taxon>Entylomatales</taxon>
        <taxon>Entylomatales incertae sedis</taxon>
        <taxon>Tilletiopsis</taxon>
    </lineage>
</organism>
<feature type="compositionally biased region" description="Basic and acidic residues" evidence="1">
    <location>
        <begin position="1"/>
        <end position="12"/>
    </location>
</feature>
<keyword evidence="4" id="KW-1185">Reference proteome</keyword>
<dbReference type="RefSeq" id="XP_025598728.1">
    <property type="nucleotide sequence ID" value="XM_025744858.1"/>
</dbReference>
<dbReference type="InterPro" id="IPR012675">
    <property type="entry name" value="Beta-grasp_dom_sf"/>
</dbReference>
<dbReference type="CDD" id="cd00170">
    <property type="entry name" value="SEC14"/>
    <property type="match status" value="1"/>
</dbReference>
<feature type="compositionally biased region" description="Basic and acidic residues" evidence="1">
    <location>
        <begin position="408"/>
        <end position="430"/>
    </location>
</feature>
<dbReference type="InterPro" id="IPR036273">
    <property type="entry name" value="CRAL/TRIO_N_dom_sf"/>
</dbReference>
<dbReference type="Proteomes" id="UP000245946">
    <property type="component" value="Unassembled WGS sequence"/>
</dbReference>
<dbReference type="Pfam" id="PF03765">
    <property type="entry name" value="CRAL_TRIO_N"/>
    <property type="match status" value="1"/>
</dbReference>
<feature type="domain" description="CRAL-TRIO" evidence="2">
    <location>
        <begin position="176"/>
        <end position="328"/>
    </location>
</feature>
<name>A0A316ZA65_9BASI</name>
<dbReference type="SUPFAM" id="SSF46938">
    <property type="entry name" value="CRAL/TRIO N-terminal domain"/>
    <property type="match status" value="1"/>
</dbReference>
<dbReference type="PROSITE" id="PS50191">
    <property type="entry name" value="CRAL_TRIO"/>
    <property type="match status" value="1"/>
</dbReference>
<dbReference type="Gene3D" id="3.40.525.10">
    <property type="entry name" value="CRAL-TRIO lipid binding domain"/>
    <property type="match status" value="1"/>
</dbReference>
<feature type="compositionally biased region" description="Basic and acidic residues" evidence="1">
    <location>
        <begin position="578"/>
        <end position="596"/>
    </location>
</feature>
<evidence type="ECO:0000313" key="3">
    <source>
        <dbReference type="EMBL" id="PWN98449.1"/>
    </source>
</evidence>
<dbReference type="OrthoDB" id="75724at2759"/>
<dbReference type="SMART" id="SM00516">
    <property type="entry name" value="SEC14"/>
    <property type="match status" value="1"/>
</dbReference>
<feature type="compositionally biased region" description="Low complexity" evidence="1">
    <location>
        <begin position="597"/>
        <end position="656"/>
    </location>
</feature>